<dbReference type="GO" id="GO:0017000">
    <property type="term" value="P:antibiotic biosynthetic process"/>
    <property type="evidence" value="ECO:0007669"/>
    <property type="project" value="UniProtKB-ARBA"/>
</dbReference>
<name>A0A193BUR2_AMYOR</name>
<evidence type="ECO:0000259" key="1">
    <source>
        <dbReference type="Pfam" id="PF06722"/>
    </source>
</evidence>
<proteinExistence type="predicted"/>
<keyword evidence="3" id="KW-1185">Reference proteome</keyword>
<gene>
    <name evidence="2" type="ORF">SD37_09840</name>
</gene>
<dbReference type="PANTHER" id="PTHR48050">
    <property type="entry name" value="STEROL 3-BETA-GLUCOSYLTRANSFERASE"/>
    <property type="match status" value="1"/>
</dbReference>
<dbReference type="EMBL" id="CP016174">
    <property type="protein sequence ID" value="ANN15914.1"/>
    <property type="molecule type" value="Genomic_DNA"/>
</dbReference>
<evidence type="ECO:0000313" key="2">
    <source>
        <dbReference type="EMBL" id="ANN15914.1"/>
    </source>
</evidence>
<accession>A0A193BUR2</accession>
<dbReference type="InterPro" id="IPR050426">
    <property type="entry name" value="Glycosyltransferase_28"/>
</dbReference>
<protein>
    <recommendedName>
        <fullName evidence="1">Erythromycin biosynthesis protein CIII-like C-terminal domain-containing protein</fullName>
    </recommendedName>
</protein>
<dbReference type="Gene3D" id="3.40.50.2000">
    <property type="entry name" value="Glycogen Phosphorylase B"/>
    <property type="match status" value="2"/>
</dbReference>
<dbReference type="SUPFAM" id="SSF53756">
    <property type="entry name" value="UDP-Glycosyltransferase/glycogen phosphorylase"/>
    <property type="match status" value="1"/>
</dbReference>
<dbReference type="KEGG" id="aori:SD37_09840"/>
<dbReference type="Pfam" id="PF06722">
    <property type="entry name" value="EryCIII-like_C"/>
    <property type="match status" value="1"/>
</dbReference>
<dbReference type="STRING" id="31958.SD37_09840"/>
<dbReference type="InterPro" id="IPR002213">
    <property type="entry name" value="UDP_glucos_trans"/>
</dbReference>
<evidence type="ECO:0000313" key="3">
    <source>
        <dbReference type="Proteomes" id="UP000093695"/>
    </source>
</evidence>
<dbReference type="RefSeq" id="WP_044851406.1">
    <property type="nucleotide sequence ID" value="NZ_CP016174.1"/>
</dbReference>
<dbReference type="InterPro" id="IPR010610">
    <property type="entry name" value="EryCIII-like_C"/>
</dbReference>
<dbReference type="Proteomes" id="UP000093695">
    <property type="component" value="Chromosome"/>
</dbReference>
<sequence>MSRVIMASTPLLGHTLPLLPICRGLVELGYDVTFLSGRVMRDHIEPTGARFRALPGVADFDGNNVPELFPAFVRAGESGDNNDFAAKDIFIPPIPDQFTALQDILAEGDPADTVVAHEVFFHGTWPTLLGAPGIRPAGVIGLGVSVLALGSEDTAPYGLGMLPDTSAKGIQRNKRLYEAEYQKYIPVQEILDRTLAELGATRKAPFYWDGHSLLPQATLQMGPPALEYPRAGMPEHIRFIGRVPDTVGEFTPPDWWVDVEQAERVIFVTQGTVNNSDLDQLITPAMTALEREDALVVVTLGGRPVPRSLVVPANARVASYLPYRAVLPFTDVMISNGGFGGVHTALSSGVPLIVAGQTEDKPDVTARVEWAGAGVNLRTGHPAPEDLKNAVDAVLGDPAYRRTACRIQREYEERDALDQVQATIERFLAGARRG</sequence>
<dbReference type="AlphaFoldDB" id="A0A193BUR2"/>
<reference evidence="2 3" key="1">
    <citation type="journal article" date="2015" name="Genome Announc.">
        <title>Draft Genome Sequence of Norvancomycin-Producing Strain Amycolatopsis orientalis CPCC200066.</title>
        <authorList>
            <person name="Lei X."/>
            <person name="Yuan F."/>
            <person name="Shi Y."/>
            <person name="Li X."/>
            <person name="Wang L."/>
            <person name="Hong B."/>
        </authorList>
    </citation>
    <scope>NUCLEOTIDE SEQUENCE [LARGE SCALE GENOMIC DNA]</scope>
    <source>
        <strain evidence="2 3">B-37</strain>
    </source>
</reference>
<dbReference type="FunFam" id="3.40.50.2000:FF:000072">
    <property type="entry name" value="Glycosyl transferase"/>
    <property type="match status" value="1"/>
</dbReference>
<dbReference type="PANTHER" id="PTHR48050:SF13">
    <property type="entry name" value="STEROL 3-BETA-GLUCOSYLTRANSFERASE UGT80A2"/>
    <property type="match status" value="1"/>
</dbReference>
<organism evidence="2 3">
    <name type="scientific">Amycolatopsis orientalis</name>
    <name type="common">Nocardia orientalis</name>
    <dbReference type="NCBI Taxonomy" id="31958"/>
    <lineage>
        <taxon>Bacteria</taxon>
        <taxon>Bacillati</taxon>
        <taxon>Actinomycetota</taxon>
        <taxon>Actinomycetes</taxon>
        <taxon>Pseudonocardiales</taxon>
        <taxon>Pseudonocardiaceae</taxon>
        <taxon>Amycolatopsis</taxon>
    </lineage>
</organism>
<dbReference type="GO" id="GO:0016758">
    <property type="term" value="F:hexosyltransferase activity"/>
    <property type="evidence" value="ECO:0007669"/>
    <property type="project" value="UniProtKB-ARBA"/>
</dbReference>
<dbReference type="GO" id="GO:0008194">
    <property type="term" value="F:UDP-glycosyltransferase activity"/>
    <property type="evidence" value="ECO:0007669"/>
    <property type="project" value="InterPro"/>
</dbReference>
<dbReference type="CDD" id="cd03784">
    <property type="entry name" value="GT1_Gtf-like"/>
    <property type="match status" value="1"/>
</dbReference>
<feature type="domain" description="Erythromycin biosynthesis protein CIII-like C-terminal" evidence="1">
    <location>
        <begin position="286"/>
        <end position="411"/>
    </location>
</feature>